<reference evidence="2 4" key="1">
    <citation type="submission" date="2015-11" db="EMBL/GenBank/DDBJ databases">
        <title>Genomic analysis of 38 Legionella species identifies large and diverse effector repertoires.</title>
        <authorList>
            <person name="Burstein D."/>
            <person name="Amaro F."/>
            <person name="Zusman T."/>
            <person name="Lifshitz Z."/>
            <person name="Cohen O."/>
            <person name="Gilbert J.A."/>
            <person name="Pupko T."/>
            <person name="Shuman H.A."/>
            <person name="Segal G."/>
        </authorList>
    </citation>
    <scope>NUCLEOTIDE SEQUENCE [LARGE SCALE GENOMIC DNA]</scope>
    <source>
        <strain evidence="2 4">SC-18-C9</strain>
    </source>
</reference>
<sequence length="240" mass="26478">MGANEKHKKEKNSSGGWFYSIFNGQTNSGSYCTPDQCFINNQQAFSSTNLIPPVNSHPLELNNPDQMSHLAESINLSELFPPELRQLIYDAAQQGLLLSMLITLANEGATDYLKHLHYHPDKIYWINQGIRTLLLIAMGSSATTAIGTALAGYALHSYWGYSKENSNYITTGVALGINLVTNPMSLIETSLAIGTSVCASFLGSKMTKSGYHFVRNTFFGSKKVEHAQENELRTEFSIVN</sequence>
<dbReference type="RefSeq" id="WP_058475635.1">
    <property type="nucleotide sequence ID" value="NZ_CAAAIO010000002.1"/>
</dbReference>
<organism evidence="3 5">
    <name type="scientific">Legionella steigerwaltii</name>
    <dbReference type="NCBI Taxonomy" id="460"/>
    <lineage>
        <taxon>Bacteria</taxon>
        <taxon>Pseudomonadati</taxon>
        <taxon>Pseudomonadota</taxon>
        <taxon>Gammaproteobacteria</taxon>
        <taxon>Legionellales</taxon>
        <taxon>Legionellaceae</taxon>
        <taxon>Legionella</taxon>
    </lineage>
</organism>
<gene>
    <name evidence="2" type="ORF">Lstg_0022</name>
    <name evidence="3" type="ORF">NCTC11991_02127</name>
</gene>
<dbReference type="AlphaFoldDB" id="A0A378LCR4"/>
<evidence type="ECO:0000256" key="1">
    <source>
        <dbReference type="SAM" id="Phobius"/>
    </source>
</evidence>
<proteinExistence type="predicted"/>
<keyword evidence="1" id="KW-1133">Transmembrane helix</keyword>
<keyword evidence="4" id="KW-1185">Reference proteome</keyword>
<evidence type="ECO:0000313" key="2">
    <source>
        <dbReference type="EMBL" id="KTD80795.1"/>
    </source>
</evidence>
<dbReference type="OrthoDB" id="5648187at2"/>
<evidence type="ECO:0000313" key="3">
    <source>
        <dbReference type="EMBL" id="STY23519.1"/>
    </source>
</evidence>
<dbReference type="Proteomes" id="UP000054820">
    <property type="component" value="Unassembled WGS sequence"/>
</dbReference>
<evidence type="ECO:0000313" key="4">
    <source>
        <dbReference type="Proteomes" id="UP000054820"/>
    </source>
</evidence>
<accession>A0A378LCR4</accession>
<protein>
    <submittedName>
        <fullName evidence="3">Uncharacterized protein</fullName>
    </submittedName>
</protein>
<keyword evidence="1" id="KW-0812">Transmembrane</keyword>
<dbReference type="EMBL" id="UGOY01000001">
    <property type="protein sequence ID" value="STY23519.1"/>
    <property type="molecule type" value="Genomic_DNA"/>
</dbReference>
<keyword evidence="1" id="KW-0472">Membrane</keyword>
<evidence type="ECO:0000313" key="5">
    <source>
        <dbReference type="Proteomes" id="UP000255110"/>
    </source>
</evidence>
<feature type="transmembrane region" description="Helical" evidence="1">
    <location>
        <begin position="132"/>
        <end position="155"/>
    </location>
</feature>
<reference evidence="3 5" key="2">
    <citation type="submission" date="2018-06" db="EMBL/GenBank/DDBJ databases">
        <authorList>
            <consortium name="Pathogen Informatics"/>
            <person name="Doyle S."/>
        </authorList>
    </citation>
    <scope>NUCLEOTIDE SEQUENCE [LARGE SCALE GENOMIC DNA]</scope>
    <source>
        <strain evidence="3 5">NCTC11991</strain>
    </source>
</reference>
<dbReference type="EMBL" id="LNYZ01000001">
    <property type="protein sequence ID" value="KTD80795.1"/>
    <property type="molecule type" value="Genomic_DNA"/>
</dbReference>
<name>A0A378LCR4_9GAMM</name>
<dbReference type="Proteomes" id="UP000255110">
    <property type="component" value="Unassembled WGS sequence"/>
</dbReference>
<feature type="transmembrane region" description="Helical" evidence="1">
    <location>
        <begin position="175"/>
        <end position="202"/>
    </location>
</feature>